<dbReference type="InterPro" id="IPR027484">
    <property type="entry name" value="PInositol-4-P-5-kinase_N"/>
</dbReference>
<feature type="compositionally biased region" description="Basic and acidic residues" evidence="4">
    <location>
        <begin position="84"/>
        <end position="116"/>
    </location>
</feature>
<dbReference type="GO" id="GO:0000285">
    <property type="term" value="F:1-phosphatidylinositol-3-phosphate 5-kinase activity"/>
    <property type="evidence" value="ECO:0007669"/>
    <property type="project" value="InterPro"/>
</dbReference>
<name>A0A1X6N2C4_9APHY</name>
<dbReference type="SUPFAM" id="SSF56104">
    <property type="entry name" value="SAICAR synthase-like"/>
    <property type="match status" value="1"/>
</dbReference>
<dbReference type="STRING" id="670580.A0A1X6N2C4"/>
<feature type="region of interest" description="Disordered" evidence="4">
    <location>
        <begin position="1"/>
        <end position="22"/>
    </location>
</feature>
<accession>A0A1X6N2C4</accession>
<evidence type="ECO:0000256" key="4">
    <source>
        <dbReference type="SAM" id="MobiDB-lite"/>
    </source>
</evidence>
<feature type="region of interest" description="Disordered" evidence="4">
    <location>
        <begin position="1136"/>
        <end position="1175"/>
    </location>
</feature>
<evidence type="ECO:0000256" key="1">
    <source>
        <dbReference type="ARBA" id="ARBA00022741"/>
    </source>
</evidence>
<dbReference type="GO" id="GO:0005524">
    <property type="term" value="F:ATP binding"/>
    <property type="evidence" value="ECO:0007669"/>
    <property type="project" value="UniProtKB-UniRule"/>
</dbReference>
<dbReference type="GO" id="GO:0000329">
    <property type="term" value="C:fungal-type vacuole membrane"/>
    <property type="evidence" value="ECO:0007669"/>
    <property type="project" value="TreeGrafter"/>
</dbReference>
<evidence type="ECO:0000259" key="5">
    <source>
        <dbReference type="PROSITE" id="PS51455"/>
    </source>
</evidence>
<keyword evidence="1 3" id="KW-0547">Nucleotide-binding</keyword>
<evidence type="ECO:0000256" key="3">
    <source>
        <dbReference type="PROSITE-ProRule" id="PRU00781"/>
    </source>
</evidence>
<evidence type="ECO:0000313" key="6">
    <source>
        <dbReference type="EMBL" id="OSX62744.1"/>
    </source>
</evidence>
<dbReference type="Pfam" id="PF01504">
    <property type="entry name" value="PIP5K"/>
    <property type="match status" value="1"/>
</dbReference>
<gene>
    <name evidence="6" type="ORF">POSPLADRAFT_1056110</name>
</gene>
<dbReference type="RefSeq" id="XP_024339538.1">
    <property type="nucleotide sequence ID" value="XM_024480735.1"/>
</dbReference>
<feature type="compositionally biased region" description="Low complexity" evidence="4">
    <location>
        <begin position="1116"/>
        <end position="1125"/>
    </location>
</feature>
<keyword evidence="7" id="KW-1185">Reference proteome</keyword>
<proteinExistence type="predicted"/>
<feature type="compositionally biased region" description="Polar residues" evidence="4">
    <location>
        <begin position="1139"/>
        <end position="1159"/>
    </location>
</feature>
<feature type="region of interest" description="Disordered" evidence="4">
    <location>
        <begin position="78"/>
        <end position="143"/>
    </location>
</feature>
<feature type="region of interest" description="Disordered" evidence="4">
    <location>
        <begin position="1109"/>
        <end position="1128"/>
    </location>
</feature>
<dbReference type="Gene3D" id="3.30.810.10">
    <property type="entry name" value="2-Layer Sandwich"/>
    <property type="match status" value="1"/>
</dbReference>
<dbReference type="EMBL" id="KZ110596">
    <property type="protein sequence ID" value="OSX62744.1"/>
    <property type="molecule type" value="Genomic_DNA"/>
</dbReference>
<dbReference type="InterPro" id="IPR044769">
    <property type="entry name" value="PIKfyve_PIPKc"/>
</dbReference>
<feature type="compositionally biased region" description="Low complexity" evidence="4">
    <location>
        <begin position="784"/>
        <end position="806"/>
    </location>
</feature>
<dbReference type="Gene3D" id="3.30.800.10">
    <property type="entry name" value="Phosphatidylinositol Phosphate Kinase II Beta"/>
    <property type="match status" value="1"/>
</dbReference>
<dbReference type="PANTHER" id="PTHR45748">
    <property type="entry name" value="1-PHOSPHATIDYLINOSITOL 3-PHOSPHATE 5-KINASE-RELATED"/>
    <property type="match status" value="1"/>
</dbReference>
<keyword evidence="3" id="KW-0418">Kinase</keyword>
<feature type="region of interest" description="Disordered" evidence="4">
    <location>
        <begin position="1039"/>
        <end position="1076"/>
    </location>
</feature>
<dbReference type="PROSITE" id="PS51455">
    <property type="entry name" value="PIPK"/>
    <property type="match status" value="1"/>
</dbReference>
<organism evidence="6 7">
    <name type="scientific">Postia placenta MAD-698-R-SB12</name>
    <dbReference type="NCBI Taxonomy" id="670580"/>
    <lineage>
        <taxon>Eukaryota</taxon>
        <taxon>Fungi</taxon>
        <taxon>Dikarya</taxon>
        <taxon>Basidiomycota</taxon>
        <taxon>Agaricomycotina</taxon>
        <taxon>Agaricomycetes</taxon>
        <taxon>Polyporales</taxon>
        <taxon>Adustoporiaceae</taxon>
        <taxon>Rhodonia</taxon>
    </lineage>
</organism>
<keyword evidence="2 3" id="KW-0067">ATP-binding</keyword>
<dbReference type="SMART" id="SM00330">
    <property type="entry name" value="PIPKc"/>
    <property type="match status" value="1"/>
</dbReference>
<dbReference type="PANTHER" id="PTHR45748:SF7">
    <property type="entry name" value="1-PHOSPHATIDYLINOSITOL 3-PHOSPHATE 5-KINASE-RELATED"/>
    <property type="match status" value="1"/>
</dbReference>
<sequence>MASHEDKPLPELPQRPSPTNLTIESRAHLQRFILRALDDQGSSTDHEQWADALHNALQELGDSITRGGWLPGLRRARSLRSRRRHEERVQRLREREEKGREEGERERTKGKSKEGVGDSEQAAKLSSSERGSPRLDNSEDSRDVKLGQLRALVGGHLRPLVPKPSAKHLLLTVDAFGTADLRLDGSIDGRVAECTFMTNVFSINGPSGEDASEQVLYGLDEWDAHLNDSSNDSSVQVVGGAFHFGGVTHAEQHDALCRVLRLGLYVYLSLVLEQHLLSNSHIQLHFPRPATKPKLSLPLVPSFSLDRGPTQDEKQGQKREGAVAGGLWNFFSKKTETLLHRAASVGPSLVHRGSAELPLTRSQGEPRTSVDELGQQGGRISLDAHGSDGVARERPFTATLRQLEGSKDLLTTSPGMAMPLPDVLVGIAGREKRDPLRKLSGDDKAALSSVLGWEGKDVLGRGMTGTAGFVRHQGLSVLFSTHVPTPLVAPQAAAPSGSVLSVPSTIAPIQMTSCGTRRKCVTFRYYQRDGEADETLGEMVMNACARADELCDKPGCPFMRGDHDSRWIHAGIRVVATVGLPSSGAGDDDGIIMWEQCAICGRQTRRERMHDGTYLFSFAKYLELLIYSPVIYTIAPPLCEHTRLPARPWSAEDTPVPRSRFNVHRKFAYRSRVVTFSLSPVDDIFELRAPRLQIVRRRAPEKAAEKDAQPAAAGVPLVFTEDDRRSLRLEIRGWWQGLSEHIDELEANFVSDKGSTRTKTLPRLPSEDDAYNVSDEAGLATPKPSMSRLPSSASSASSAPTVTPTTHDAAASTSRPTLTAVTTSESVFSTRSSSSCELDSMSLLSSLRHAFQRAEQTLYTELSRTPTASLNDVRRSFVTAARGASKRLSAWEAKHSSQFPKGFKASGMPSLVEPEWWKAGCHAVPGGNVIVREDDWGSIIAFTLSSVDYQGELAGMSSPSPHPMSVPQPPPPTPLEPRPSYFTRGSSFRHLFLGNSAQLDPDQDNVVWQEPETYSAVISRKEHPRELTSLMPFREVLRHKPSSDASVTPTPSKLATSGSPNPKATKEVPPSARAKPAVELSMQAADGRLSGGPETADKILHDLEANSSMTDSWRHSGSNAPSSSSGFVETHIRRGKTASIISTDSDVTTGADSSWSQDATPPPPPPKDGNDSLTNSLEIHSQPAVDPGVGAPSSITVTLTSTIASAMRYMLKPGEIPRALPSAPHHGLLSADSPAIDERPHIKYDWTIGKRLKFSCTVYYAKQFDALRRRCGIETVFLRSLAKSENWAADGGKSRSNFWKTSDDQFIIKTLVNAWNVADLQVLIEFGPSYFRYMDATAAKPSVLAKLLGFYTVEIRNLETGATQAKADLLVMENLFYNQKINKTFDLKGIQGRKVKASNSTSKTLFDGEWIEDQRRALTLVRPHSKVVFQEAIKADCDFLARSNIMDYSLLLGINDESKHIACGLVDTIGSYTFAKTLEYKAKQGLNAGKEVTVVPPHEYQERFVGAMDDYFLACPDKWSRPLDDTNVPHDCRQLPSVL</sequence>
<dbReference type="OrthoDB" id="158357at2759"/>
<protein>
    <recommendedName>
        <fullName evidence="5">PIPK domain-containing protein</fullName>
    </recommendedName>
</protein>
<feature type="region of interest" description="Disordered" evidence="4">
    <location>
        <begin position="753"/>
        <end position="819"/>
    </location>
</feature>
<dbReference type="Proteomes" id="UP000194127">
    <property type="component" value="Unassembled WGS sequence"/>
</dbReference>
<dbReference type="InterPro" id="IPR002498">
    <property type="entry name" value="PInositol-4-P-4/5-kinase_core"/>
</dbReference>
<feature type="compositionally biased region" description="Basic and acidic residues" evidence="4">
    <location>
        <begin position="131"/>
        <end position="143"/>
    </location>
</feature>
<dbReference type="CDD" id="cd17300">
    <property type="entry name" value="PIPKc_PIKfyve"/>
    <property type="match status" value="1"/>
</dbReference>
<feature type="domain" description="PIPK" evidence="5">
    <location>
        <begin position="1191"/>
        <end position="1512"/>
    </location>
</feature>
<dbReference type="InterPro" id="IPR027483">
    <property type="entry name" value="PInositol-4-P-4/5-kinase_C_sf"/>
</dbReference>
<feature type="compositionally biased region" description="Pro residues" evidence="4">
    <location>
        <begin position="960"/>
        <end position="975"/>
    </location>
</feature>
<keyword evidence="3" id="KW-0808">Transferase</keyword>
<evidence type="ECO:0000313" key="7">
    <source>
        <dbReference type="Proteomes" id="UP000194127"/>
    </source>
</evidence>
<feature type="region of interest" description="Disordered" evidence="4">
    <location>
        <begin position="954"/>
        <end position="975"/>
    </location>
</feature>
<reference evidence="6 7" key="1">
    <citation type="submission" date="2017-04" db="EMBL/GenBank/DDBJ databases">
        <title>Genome Sequence of the Model Brown-Rot Fungus Postia placenta SB12.</title>
        <authorList>
            <consortium name="DOE Joint Genome Institute"/>
            <person name="Gaskell J."/>
            <person name="Kersten P."/>
            <person name="Larrondo L.F."/>
            <person name="Canessa P."/>
            <person name="Martinez D."/>
            <person name="Hibbett D."/>
            <person name="Schmoll M."/>
            <person name="Kubicek C.P."/>
            <person name="Martinez A.T."/>
            <person name="Yadav J."/>
            <person name="Master E."/>
            <person name="Magnuson J.K."/>
            <person name="James T."/>
            <person name="Yaver D."/>
            <person name="Berka R."/>
            <person name="Labutti K."/>
            <person name="Lipzen A."/>
            <person name="Aerts A."/>
            <person name="Barry K."/>
            <person name="Henrissat B."/>
            <person name="Blanchette R."/>
            <person name="Grigoriev I."/>
            <person name="Cullen D."/>
        </authorList>
    </citation>
    <scope>NUCLEOTIDE SEQUENCE [LARGE SCALE GENOMIC DNA]</scope>
    <source>
        <strain evidence="6 7">MAD-698-R-SB12</strain>
    </source>
</reference>
<feature type="compositionally biased region" description="Polar residues" evidence="4">
    <location>
        <begin position="1043"/>
        <end position="1062"/>
    </location>
</feature>
<dbReference type="GeneID" id="36325685"/>
<feature type="region of interest" description="Disordered" evidence="4">
    <location>
        <begin position="355"/>
        <end position="388"/>
    </location>
</feature>
<dbReference type="GO" id="GO:0010008">
    <property type="term" value="C:endosome membrane"/>
    <property type="evidence" value="ECO:0007669"/>
    <property type="project" value="TreeGrafter"/>
</dbReference>
<dbReference type="GO" id="GO:0046854">
    <property type="term" value="P:phosphatidylinositol phosphate biosynthetic process"/>
    <property type="evidence" value="ECO:0007669"/>
    <property type="project" value="TreeGrafter"/>
</dbReference>
<evidence type="ECO:0000256" key="2">
    <source>
        <dbReference type="ARBA" id="ARBA00022840"/>
    </source>
</evidence>